<comment type="caution">
    <text evidence="2">The sequence shown here is derived from an EMBL/GenBank/DDBJ whole genome shotgun (WGS) entry which is preliminary data.</text>
</comment>
<dbReference type="SMART" id="SM01043">
    <property type="entry name" value="BTAD"/>
    <property type="match status" value="1"/>
</dbReference>
<evidence type="ECO:0000313" key="3">
    <source>
        <dbReference type="Proteomes" id="UP000886889"/>
    </source>
</evidence>
<accession>A0A9D1NZI5</accession>
<dbReference type="InterPro" id="IPR036388">
    <property type="entry name" value="WH-like_DNA-bd_sf"/>
</dbReference>
<dbReference type="Gene3D" id="1.25.40.10">
    <property type="entry name" value="Tetratricopeptide repeat domain"/>
    <property type="match status" value="1"/>
</dbReference>
<dbReference type="InterPro" id="IPR005158">
    <property type="entry name" value="BTAD"/>
</dbReference>
<dbReference type="PANTHER" id="PTHR35807">
    <property type="entry name" value="TRANSCRIPTIONAL REGULATOR REDD-RELATED"/>
    <property type="match status" value="1"/>
</dbReference>
<evidence type="ECO:0000313" key="2">
    <source>
        <dbReference type="EMBL" id="HIV22999.1"/>
    </source>
</evidence>
<reference evidence="2" key="1">
    <citation type="submission" date="2020-10" db="EMBL/GenBank/DDBJ databases">
        <authorList>
            <person name="Gilroy R."/>
        </authorList>
    </citation>
    <scope>NUCLEOTIDE SEQUENCE</scope>
    <source>
        <strain evidence="2">ChiBcec6-7307</strain>
    </source>
</reference>
<dbReference type="PANTHER" id="PTHR35807:SF2">
    <property type="entry name" value="TRANSCRIPTIONAL ACTIVATOR DOMAIN"/>
    <property type="match status" value="1"/>
</dbReference>
<sequence length="417" mass="48379">MPDNRLIVKMLGGFSLLYAGKELILDRSSVSKTTQLLQMVLLHQEDGIAKTSLIDGLYGREDVENRNGSLNNTLFRLRRQLKAAGLPESNYINIQKGMCRWDPEIPVEIDCCRFEEKVLAGQREEETEKKMEFYREACGLYAGEFLPDMIGEDWVTVRNIHYRNLYFSCLEELCGWLKEKEEFEEIYQLTTQASAIYPFEEWQIWRIDSLIAMARYQEAMEIYQTTTRLFFDELSLPPSPQMLERFRFMSERISQSAGAIEDIKQGLIEREMVKGAYFCTFPSFVDIYHIISRMMERNGTSVYIMLCTLRNSKGPVLGEDERNREVSGMLMDAIRESLRRGDFYTRYNVGQYLVMLSGINQENCSKVSARIGGAFRRRMRRNEFQVDFYVASVAEISPDIPETGRSFSGSADIWDKG</sequence>
<gene>
    <name evidence="2" type="ORF">IAC80_03570</name>
</gene>
<evidence type="ECO:0000259" key="1">
    <source>
        <dbReference type="SMART" id="SM01043"/>
    </source>
</evidence>
<feature type="domain" description="Bacterial transcriptional activator" evidence="1">
    <location>
        <begin position="109"/>
        <end position="247"/>
    </location>
</feature>
<reference evidence="2" key="2">
    <citation type="journal article" date="2021" name="PeerJ">
        <title>Extensive microbial diversity within the chicken gut microbiome revealed by metagenomics and culture.</title>
        <authorList>
            <person name="Gilroy R."/>
            <person name="Ravi A."/>
            <person name="Getino M."/>
            <person name="Pursley I."/>
            <person name="Horton D.L."/>
            <person name="Alikhan N.F."/>
            <person name="Baker D."/>
            <person name="Gharbi K."/>
            <person name="Hall N."/>
            <person name="Watson M."/>
            <person name="Adriaenssens E.M."/>
            <person name="Foster-Nyarko E."/>
            <person name="Jarju S."/>
            <person name="Secka A."/>
            <person name="Antonio M."/>
            <person name="Oren A."/>
            <person name="Chaudhuri R.R."/>
            <person name="La Ragione R."/>
            <person name="Hildebrand F."/>
            <person name="Pallen M.J."/>
        </authorList>
    </citation>
    <scope>NUCLEOTIDE SEQUENCE</scope>
    <source>
        <strain evidence="2">ChiBcec6-7307</strain>
    </source>
</reference>
<dbReference type="Pfam" id="PF03704">
    <property type="entry name" value="BTAD"/>
    <property type="match status" value="1"/>
</dbReference>
<dbReference type="EMBL" id="DVOS01000036">
    <property type="protein sequence ID" value="HIV22999.1"/>
    <property type="molecule type" value="Genomic_DNA"/>
</dbReference>
<organism evidence="2 3">
    <name type="scientific">Candidatus Merdiplasma excrementigallinarum</name>
    <dbReference type="NCBI Taxonomy" id="2840864"/>
    <lineage>
        <taxon>Bacteria</taxon>
        <taxon>Bacillati</taxon>
        <taxon>Bacillota</taxon>
        <taxon>Clostridia</taxon>
        <taxon>Lachnospirales</taxon>
        <taxon>Lachnospiraceae</taxon>
        <taxon>Lachnospiraceae incertae sedis</taxon>
        <taxon>Candidatus Merdiplasma</taxon>
    </lineage>
</organism>
<name>A0A9D1NZI5_9FIRM</name>
<dbReference type="InterPro" id="IPR011990">
    <property type="entry name" value="TPR-like_helical_dom_sf"/>
</dbReference>
<protein>
    <submittedName>
        <fullName evidence="2">Bacterial transcriptional activator domain-containing protein</fullName>
    </submittedName>
</protein>
<dbReference type="Gene3D" id="1.10.10.10">
    <property type="entry name" value="Winged helix-like DNA-binding domain superfamily/Winged helix DNA-binding domain"/>
    <property type="match status" value="1"/>
</dbReference>
<dbReference type="InterPro" id="IPR051677">
    <property type="entry name" value="AfsR-DnrI-RedD_regulator"/>
</dbReference>
<dbReference type="AlphaFoldDB" id="A0A9D1NZI5"/>
<proteinExistence type="predicted"/>
<dbReference type="SUPFAM" id="SSF48452">
    <property type="entry name" value="TPR-like"/>
    <property type="match status" value="1"/>
</dbReference>
<dbReference type="Proteomes" id="UP000886889">
    <property type="component" value="Unassembled WGS sequence"/>
</dbReference>